<dbReference type="NCBIfam" id="TIGR04256">
    <property type="entry name" value="GxxExxY"/>
    <property type="match status" value="1"/>
</dbReference>
<sequence>MNPGAPDAPRARTAGDGSRDFSHEIIGAAVEVQRELGTGLLDSVYASALAVELRARGLQFARDVPIAASYKGQDVGVAFRADFVVEDAVILELKSSSLPVEARRGQLQSHVRLAGMNLGLVIDFNEMPLTKAVLRVVNKL</sequence>
<proteinExistence type="predicted"/>
<evidence type="ECO:0000313" key="2">
    <source>
        <dbReference type="Proteomes" id="UP000617041"/>
    </source>
</evidence>
<gene>
    <name evidence="1" type="ORF">I8E28_03115</name>
</gene>
<keyword evidence="2" id="KW-1185">Reference proteome</keyword>
<dbReference type="RefSeq" id="WP_200786382.1">
    <property type="nucleotide sequence ID" value="NZ_JAEDAO010000001.1"/>
</dbReference>
<dbReference type="Pfam" id="PF13366">
    <property type="entry name" value="PDDEXK_3"/>
    <property type="match status" value="1"/>
</dbReference>
<reference evidence="1" key="1">
    <citation type="submission" date="2020-12" db="EMBL/GenBank/DDBJ databases">
        <title>Ramlibacter sp. nov., isolated from a freshwater alga, Cryptomonas.</title>
        <authorList>
            <person name="Kim H.M."/>
            <person name="Jeon C.O."/>
        </authorList>
    </citation>
    <scope>NUCLEOTIDE SEQUENCE</scope>
    <source>
        <strain evidence="1">CrO1</strain>
    </source>
</reference>
<protein>
    <submittedName>
        <fullName evidence="1">GxxExxY protein</fullName>
    </submittedName>
</protein>
<dbReference type="InterPro" id="IPR026350">
    <property type="entry name" value="GxxExxY"/>
</dbReference>
<name>A0A934PZL3_9BURK</name>
<dbReference type="EMBL" id="JAEDAO010000001">
    <property type="protein sequence ID" value="MBK0391574.1"/>
    <property type="molecule type" value="Genomic_DNA"/>
</dbReference>
<accession>A0A934PZL3</accession>
<organism evidence="1 2">
    <name type="scientific">Ramlibacter algicola</name>
    <dbReference type="NCBI Taxonomy" id="2795217"/>
    <lineage>
        <taxon>Bacteria</taxon>
        <taxon>Pseudomonadati</taxon>
        <taxon>Pseudomonadota</taxon>
        <taxon>Betaproteobacteria</taxon>
        <taxon>Burkholderiales</taxon>
        <taxon>Comamonadaceae</taxon>
        <taxon>Ramlibacter</taxon>
    </lineage>
</organism>
<comment type="caution">
    <text evidence="1">The sequence shown here is derived from an EMBL/GenBank/DDBJ whole genome shotgun (WGS) entry which is preliminary data.</text>
</comment>
<dbReference type="AlphaFoldDB" id="A0A934PZL3"/>
<evidence type="ECO:0000313" key="1">
    <source>
        <dbReference type="EMBL" id="MBK0391574.1"/>
    </source>
</evidence>
<dbReference type="Proteomes" id="UP000617041">
    <property type="component" value="Unassembled WGS sequence"/>
</dbReference>